<dbReference type="AlphaFoldDB" id="A0A252A404"/>
<dbReference type="GO" id="GO:0003723">
    <property type="term" value="F:RNA binding"/>
    <property type="evidence" value="ECO:0007669"/>
    <property type="project" value="InterPro"/>
</dbReference>
<evidence type="ECO:0000313" key="5">
    <source>
        <dbReference type="Proteomes" id="UP000194639"/>
    </source>
</evidence>
<comment type="similarity">
    <text evidence="1 2">Belongs to the RNase T2 family.</text>
</comment>
<name>A0A252A404_9PROT</name>
<gene>
    <name evidence="4" type="ORF">HK12_02140</name>
</gene>
<dbReference type="PANTHER" id="PTHR11240">
    <property type="entry name" value="RIBONUCLEASE T2"/>
    <property type="match status" value="1"/>
</dbReference>
<dbReference type="SUPFAM" id="SSF55895">
    <property type="entry name" value="Ribonuclease Rh-like"/>
    <property type="match status" value="1"/>
</dbReference>
<dbReference type="EMBL" id="JOMO01000013">
    <property type="protein sequence ID" value="OUI83747.1"/>
    <property type="molecule type" value="Genomic_DNA"/>
</dbReference>
<accession>A0A252A404</accession>
<dbReference type="InterPro" id="IPR036430">
    <property type="entry name" value="RNase_T2-like_sf"/>
</dbReference>
<dbReference type="Pfam" id="PF00445">
    <property type="entry name" value="Ribonuclease_T2"/>
    <property type="match status" value="1"/>
</dbReference>
<dbReference type="Proteomes" id="UP000194639">
    <property type="component" value="Unassembled WGS sequence"/>
</dbReference>
<dbReference type="InterPro" id="IPR033130">
    <property type="entry name" value="RNase_T2_His_AS_2"/>
</dbReference>
<evidence type="ECO:0000256" key="1">
    <source>
        <dbReference type="ARBA" id="ARBA00007469"/>
    </source>
</evidence>
<keyword evidence="3" id="KW-0732">Signal</keyword>
<comment type="caution">
    <text evidence="4">The sequence shown here is derived from an EMBL/GenBank/DDBJ whole genome shotgun (WGS) entry which is preliminary data.</text>
</comment>
<dbReference type="PROSITE" id="PS00531">
    <property type="entry name" value="RNASE_T2_2"/>
    <property type="match status" value="1"/>
</dbReference>
<evidence type="ECO:0000313" key="4">
    <source>
        <dbReference type="EMBL" id="OUI83747.1"/>
    </source>
</evidence>
<sequence>MFFASHRFFLAITGLALLSGCVAQPAQQNAPNIPHALPIQSTELSVPKHGDFGHYTFALTWQPGFCSGPNDKSCTDSQPLTPLIGLHGLWASRPSDLIQAKLPVTTWWQKGCSVYNASTTAATPQLDTNLSATLASIMPHTRTPLWVHEYQKHASCFGMQATQFFTTAATLRNRFVALPSAQALINSAGHEIEKTTLNQLIERDTGTLPERAVQFQCNKTAQGQRILSQIWFTLKTDSLSKFPRAEAFIKNAHEQDNCPARFLIPQWSTQ</sequence>
<dbReference type="InterPro" id="IPR001568">
    <property type="entry name" value="RNase_T2-like"/>
</dbReference>
<evidence type="ECO:0000256" key="3">
    <source>
        <dbReference type="SAM" id="SignalP"/>
    </source>
</evidence>
<organism evidence="4 5">
    <name type="scientific">Acetobacter orientalis</name>
    <dbReference type="NCBI Taxonomy" id="146474"/>
    <lineage>
        <taxon>Bacteria</taxon>
        <taxon>Pseudomonadati</taxon>
        <taxon>Pseudomonadota</taxon>
        <taxon>Alphaproteobacteria</taxon>
        <taxon>Acetobacterales</taxon>
        <taxon>Acetobacteraceae</taxon>
        <taxon>Acetobacter</taxon>
    </lineage>
</organism>
<dbReference type="GO" id="GO:0033897">
    <property type="term" value="F:ribonuclease T2 activity"/>
    <property type="evidence" value="ECO:0007669"/>
    <property type="project" value="InterPro"/>
</dbReference>
<reference evidence="4 5" key="1">
    <citation type="submission" date="2014-06" db="EMBL/GenBank/DDBJ databases">
        <authorList>
            <person name="Ju J."/>
            <person name="Zhang J."/>
        </authorList>
    </citation>
    <scope>NUCLEOTIDE SEQUENCE [LARGE SCALE GENOMIC DNA]</scope>
    <source>
        <strain evidence="4">DmW_045</strain>
    </source>
</reference>
<dbReference type="PANTHER" id="PTHR11240:SF22">
    <property type="entry name" value="RIBONUCLEASE T2"/>
    <property type="match status" value="1"/>
</dbReference>
<dbReference type="PROSITE" id="PS51257">
    <property type="entry name" value="PROKAR_LIPOPROTEIN"/>
    <property type="match status" value="1"/>
</dbReference>
<feature type="chain" id="PRO_5012513181" evidence="3">
    <location>
        <begin position="26"/>
        <end position="270"/>
    </location>
</feature>
<protein>
    <submittedName>
        <fullName evidence="4">Ribonuclease I</fullName>
    </submittedName>
</protein>
<proteinExistence type="inferred from homology"/>
<feature type="signal peptide" evidence="3">
    <location>
        <begin position="1"/>
        <end position="25"/>
    </location>
</feature>
<dbReference type="Gene3D" id="3.90.730.10">
    <property type="entry name" value="Ribonuclease T2-like"/>
    <property type="match status" value="1"/>
</dbReference>
<evidence type="ECO:0000256" key="2">
    <source>
        <dbReference type="RuleBase" id="RU004328"/>
    </source>
</evidence>